<dbReference type="PRINTS" id="PR00385">
    <property type="entry name" value="P450"/>
</dbReference>
<dbReference type="GO" id="GO:0004497">
    <property type="term" value="F:monooxygenase activity"/>
    <property type="evidence" value="ECO:0007669"/>
    <property type="project" value="InterPro"/>
</dbReference>
<dbReference type="SUPFAM" id="SSF48264">
    <property type="entry name" value="Cytochrome P450"/>
    <property type="match status" value="1"/>
</dbReference>
<dbReference type="PRINTS" id="PR00463">
    <property type="entry name" value="EP450I"/>
</dbReference>
<dbReference type="PANTHER" id="PTHR24286">
    <property type="entry name" value="CYTOCHROME P450 26"/>
    <property type="match status" value="1"/>
</dbReference>
<sequence length="396" mass="45171">MKMLKDLLNEGRSMPCKQQTDFFDFVIEELQKEGTILNEAIALDLMFVLLFASFETTSLALTLAVKFLSDNPSVLNKLTNEHEAVLRNRENTETGIKWREYKSMTYTFQLINETVRLANIVPEIFRKTPREIHFKGYTIPAGWAVMVCPPATSIPKNTKIPSSSIHQDGRCVNTGTEIHGASRNFMAFGGGMSFCVGTDFTKVQMAVFLHCLITKYRWDPIEGENIVRTPGLQFPDGFHVQLTEKLEWIEAGFGYIAKYEGHCDLESNLISALIERWRPKIHIFHLHCLGVHYYVGGCFITFGAFDRWIVISGVADGDWHSLCKLYLGGIPSNFNGCRIPLSWLARNFRQLSDNYSEEHVQIFSQSCILQLIGGILMPDKSRNQVHCLWFRYLASF</sequence>
<feature type="binding site" description="axial binding residue" evidence="4">
    <location>
        <position position="195"/>
    </location>
    <ligand>
        <name>heme</name>
        <dbReference type="ChEBI" id="CHEBI:30413"/>
    </ligand>
    <ligandPart>
        <name>Fe</name>
        <dbReference type="ChEBI" id="CHEBI:18248"/>
    </ligandPart>
</feature>
<dbReference type="GO" id="GO:0005506">
    <property type="term" value="F:iron ion binding"/>
    <property type="evidence" value="ECO:0007669"/>
    <property type="project" value="InterPro"/>
</dbReference>
<evidence type="ECO:0000256" key="4">
    <source>
        <dbReference type="PIRSR" id="PIRSR602401-1"/>
    </source>
</evidence>
<evidence type="ECO:0000256" key="1">
    <source>
        <dbReference type="ARBA" id="ARBA00010617"/>
    </source>
</evidence>
<dbReference type="Gene3D" id="1.10.630.10">
    <property type="entry name" value="Cytochrome P450"/>
    <property type="match status" value="1"/>
</dbReference>
<comment type="similarity">
    <text evidence="1">Belongs to the cytochrome P450 family.</text>
</comment>
<keyword evidence="2 4" id="KW-0479">Metal-binding</keyword>
<organism evidence="5 6">
    <name type="scientific">Hibiscus syriacus</name>
    <name type="common">Rose of Sharon</name>
    <dbReference type="NCBI Taxonomy" id="106335"/>
    <lineage>
        <taxon>Eukaryota</taxon>
        <taxon>Viridiplantae</taxon>
        <taxon>Streptophyta</taxon>
        <taxon>Embryophyta</taxon>
        <taxon>Tracheophyta</taxon>
        <taxon>Spermatophyta</taxon>
        <taxon>Magnoliopsida</taxon>
        <taxon>eudicotyledons</taxon>
        <taxon>Gunneridae</taxon>
        <taxon>Pentapetalae</taxon>
        <taxon>rosids</taxon>
        <taxon>malvids</taxon>
        <taxon>Malvales</taxon>
        <taxon>Malvaceae</taxon>
        <taxon>Malvoideae</taxon>
        <taxon>Hibiscus</taxon>
    </lineage>
</organism>
<dbReference type="AlphaFoldDB" id="A0A6A2X895"/>
<evidence type="ECO:0000313" key="6">
    <source>
        <dbReference type="Proteomes" id="UP000436088"/>
    </source>
</evidence>
<dbReference type="Proteomes" id="UP000436088">
    <property type="component" value="Unassembled WGS sequence"/>
</dbReference>
<keyword evidence="6" id="KW-1185">Reference proteome</keyword>
<dbReference type="GO" id="GO:0020037">
    <property type="term" value="F:heme binding"/>
    <property type="evidence" value="ECO:0007669"/>
    <property type="project" value="InterPro"/>
</dbReference>
<evidence type="ECO:0000256" key="2">
    <source>
        <dbReference type="ARBA" id="ARBA00022723"/>
    </source>
</evidence>
<evidence type="ECO:0000256" key="3">
    <source>
        <dbReference type="ARBA" id="ARBA00023004"/>
    </source>
</evidence>
<dbReference type="GO" id="GO:0016132">
    <property type="term" value="P:brassinosteroid biosynthetic process"/>
    <property type="evidence" value="ECO:0007669"/>
    <property type="project" value="TreeGrafter"/>
</dbReference>
<dbReference type="InterPro" id="IPR036396">
    <property type="entry name" value="Cyt_P450_sf"/>
</dbReference>
<reference evidence="5" key="1">
    <citation type="submission" date="2019-09" db="EMBL/GenBank/DDBJ databases">
        <title>Draft genome information of white flower Hibiscus syriacus.</title>
        <authorList>
            <person name="Kim Y.-M."/>
        </authorList>
    </citation>
    <scope>NUCLEOTIDE SEQUENCE [LARGE SCALE GENOMIC DNA]</scope>
    <source>
        <strain evidence="5">YM2019G1</strain>
    </source>
</reference>
<name>A0A6A2X895_HIBSY</name>
<dbReference type="EMBL" id="VEPZ02001467">
    <property type="protein sequence ID" value="KAE8671571.1"/>
    <property type="molecule type" value="Genomic_DNA"/>
</dbReference>
<protein>
    <submittedName>
        <fullName evidence="5">Cytochrome P450 87A3</fullName>
    </submittedName>
</protein>
<evidence type="ECO:0000313" key="5">
    <source>
        <dbReference type="EMBL" id="KAE8671571.1"/>
    </source>
</evidence>
<dbReference type="Pfam" id="PF00067">
    <property type="entry name" value="p450"/>
    <property type="match status" value="1"/>
</dbReference>
<dbReference type="InterPro" id="IPR001128">
    <property type="entry name" value="Cyt_P450"/>
</dbReference>
<comment type="caution">
    <text evidence="5">The sequence shown here is derived from an EMBL/GenBank/DDBJ whole genome shotgun (WGS) entry which is preliminary data.</text>
</comment>
<dbReference type="PANTHER" id="PTHR24286:SF11">
    <property type="entry name" value="CYTOCHROME P450, FAMILY 87, SUBFAMILY A, POLYPEPTIDE 2"/>
    <property type="match status" value="1"/>
</dbReference>
<keyword evidence="4" id="KW-0349">Heme</keyword>
<comment type="cofactor">
    <cofactor evidence="4">
        <name>heme</name>
        <dbReference type="ChEBI" id="CHEBI:30413"/>
    </cofactor>
</comment>
<keyword evidence="3 4" id="KW-0408">Iron</keyword>
<dbReference type="GO" id="GO:0016125">
    <property type="term" value="P:sterol metabolic process"/>
    <property type="evidence" value="ECO:0007669"/>
    <property type="project" value="TreeGrafter"/>
</dbReference>
<dbReference type="GO" id="GO:0010268">
    <property type="term" value="P:brassinosteroid homeostasis"/>
    <property type="evidence" value="ECO:0007669"/>
    <property type="project" value="TreeGrafter"/>
</dbReference>
<dbReference type="GO" id="GO:0016705">
    <property type="term" value="F:oxidoreductase activity, acting on paired donors, with incorporation or reduction of molecular oxygen"/>
    <property type="evidence" value="ECO:0007669"/>
    <property type="project" value="InterPro"/>
</dbReference>
<accession>A0A6A2X895</accession>
<proteinExistence type="inferred from homology"/>
<gene>
    <name evidence="5" type="ORF">F3Y22_tig00111942pilonHSYRG00053</name>
</gene>
<dbReference type="InterPro" id="IPR002401">
    <property type="entry name" value="Cyt_P450_E_grp-I"/>
</dbReference>